<evidence type="ECO:0000313" key="2">
    <source>
        <dbReference type="EMBL" id="CAI9100048.1"/>
    </source>
</evidence>
<feature type="region of interest" description="Disordered" evidence="1">
    <location>
        <begin position="159"/>
        <end position="181"/>
    </location>
</feature>
<dbReference type="PANTHER" id="PTHR35119">
    <property type="entry name" value="PROTEIN POLYCHOME"/>
    <property type="match status" value="1"/>
</dbReference>
<dbReference type="EMBL" id="OX459120">
    <property type="protein sequence ID" value="CAI9100048.1"/>
    <property type="molecule type" value="Genomic_DNA"/>
</dbReference>
<proteinExistence type="predicted"/>
<reference evidence="2" key="1">
    <citation type="submission" date="2023-03" db="EMBL/GenBank/DDBJ databases">
        <authorList>
            <person name="Julca I."/>
        </authorList>
    </citation>
    <scope>NUCLEOTIDE SEQUENCE</scope>
</reference>
<dbReference type="InterPro" id="IPR034590">
    <property type="entry name" value="POLYCHOME/GIG1"/>
</dbReference>
<organism evidence="2 3">
    <name type="scientific">Oldenlandia corymbosa var. corymbosa</name>
    <dbReference type="NCBI Taxonomy" id="529605"/>
    <lineage>
        <taxon>Eukaryota</taxon>
        <taxon>Viridiplantae</taxon>
        <taxon>Streptophyta</taxon>
        <taxon>Embryophyta</taxon>
        <taxon>Tracheophyta</taxon>
        <taxon>Spermatophyta</taxon>
        <taxon>Magnoliopsida</taxon>
        <taxon>eudicotyledons</taxon>
        <taxon>Gunneridae</taxon>
        <taxon>Pentapetalae</taxon>
        <taxon>asterids</taxon>
        <taxon>lamiids</taxon>
        <taxon>Gentianales</taxon>
        <taxon>Rubiaceae</taxon>
        <taxon>Rubioideae</taxon>
        <taxon>Spermacoceae</taxon>
        <taxon>Hedyotis-Oldenlandia complex</taxon>
        <taxon>Oldenlandia</taxon>
    </lineage>
</organism>
<protein>
    <submittedName>
        <fullName evidence="2">OLC1v1036968C1</fullName>
    </submittedName>
</protein>
<dbReference type="GO" id="GO:0051783">
    <property type="term" value="P:regulation of nuclear division"/>
    <property type="evidence" value="ECO:0007669"/>
    <property type="project" value="InterPro"/>
</dbReference>
<evidence type="ECO:0000256" key="1">
    <source>
        <dbReference type="SAM" id="MobiDB-lite"/>
    </source>
</evidence>
<evidence type="ECO:0000313" key="3">
    <source>
        <dbReference type="Proteomes" id="UP001161247"/>
    </source>
</evidence>
<accession>A0AAV1CZR9</accession>
<dbReference type="AlphaFoldDB" id="A0AAV1CZR9"/>
<dbReference type="Proteomes" id="UP001161247">
    <property type="component" value="Chromosome 3"/>
</dbReference>
<dbReference type="PANTHER" id="PTHR35119:SF1">
    <property type="entry name" value="PROTEIN POLYCHOME"/>
    <property type="match status" value="1"/>
</dbReference>
<feature type="region of interest" description="Disordered" evidence="1">
    <location>
        <begin position="53"/>
        <end position="102"/>
    </location>
</feature>
<sequence length="252" mass="27731">MPEPRDRVSRAVDVADVYARRRRPIISGGSGRRETLTVFSNDAEEVGPTTLFRWGSTPLTGRRGGSEVGSPGTTGSGPRGSRLQNISPATRSGRDRVIGRGRGRLGGSVLPDWYPRVPLQDITEIVRAIERRRARMREGEGPRIETPVHQPLAVHDRSVSTSGAQLEHSSATFTPYQKGSSRNLSVSVPKILLDITNHNNGKSSGLTPQKKLLNSIDTVEKVVSEELLKLKRTPAAKKLEREKKVRTLMSMR</sequence>
<keyword evidence="3" id="KW-1185">Reference proteome</keyword>
<feature type="compositionally biased region" description="Gly residues" evidence="1">
    <location>
        <begin position="62"/>
        <end position="78"/>
    </location>
</feature>
<gene>
    <name evidence="2" type="ORF">OLC1_LOCUS9962</name>
</gene>
<name>A0AAV1CZR9_OLDCO</name>
<dbReference type="GO" id="GO:0005634">
    <property type="term" value="C:nucleus"/>
    <property type="evidence" value="ECO:0007669"/>
    <property type="project" value="InterPro"/>
</dbReference>